<evidence type="ECO:0000313" key="2">
    <source>
        <dbReference type="EMBL" id="ORY28742.1"/>
    </source>
</evidence>
<gene>
    <name evidence="2" type="ORF">BCR33DRAFT_724935</name>
</gene>
<protein>
    <submittedName>
        <fullName evidence="2">Uncharacterized protein</fullName>
    </submittedName>
</protein>
<proteinExistence type="predicted"/>
<accession>A0A1Y2B1R3</accession>
<keyword evidence="1" id="KW-1133">Transmembrane helix</keyword>
<keyword evidence="1" id="KW-0472">Membrane</keyword>
<dbReference type="EMBL" id="MCGO01000092">
    <property type="protein sequence ID" value="ORY28742.1"/>
    <property type="molecule type" value="Genomic_DNA"/>
</dbReference>
<sequence length="110" mass="11985">MQQLQGRVGGGGGEGWEVSAEERGALLAVAALMICAAVLFSTAVQQYFSVKQNRAIVGLEETLKELNSESVSGVLWTYEICCRRGFIKKRSDAIEIVSVHLNFLTTHVVL</sequence>
<reference evidence="2 3" key="1">
    <citation type="submission" date="2016-07" db="EMBL/GenBank/DDBJ databases">
        <title>Pervasive Adenine N6-methylation of Active Genes in Fungi.</title>
        <authorList>
            <consortium name="DOE Joint Genome Institute"/>
            <person name="Mondo S.J."/>
            <person name="Dannebaum R.O."/>
            <person name="Kuo R.C."/>
            <person name="Labutti K."/>
            <person name="Haridas S."/>
            <person name="Kuo A."/>
            <person name="Salamov A."/>
            <person name="Ahrendt S.R."/>
            <person name="Lipzen A."/>
            <person name="Sullivan W."/>
            <person name="Andreopoulos W.B."/>
            <person name="Clum A."/>
            <person name="Lindquist E."/>
            <person name="Daum C."/>
            <person name="Ramamoorthy G.K."/>
            <person name="Gryganskyi A."/>
            <person name="Culley D."/>
            <person name="Magnuson J.K."/>
            <person name="James T.Y."/>
            <person name="O'Malley M.A."/>
            <person name="Stajich J.E."/>
            <person name="Spatafora J.W."/>
            <person name="Visel A."/>
            <person name="Grigoriev I.V."/>
        </authorList>
    </citation>
    <scope>NUCLEOTIDE SEQUENCE [LARGE SCALE GENOMIC DNA]</scope>
    <source>
        <strain evidence="2 3">JEL800</strain>
    </source>
</reference>
<feature type="transmembrane region" description="Helical" evidence="1">
    <location>
        <begin position="25"/>
        <end position="44"/>
    </location>
</feature>
<name>A0A1Y2B1R3_9FUNG</name>
<keyword evidence="1" id="KW-0812">Transmembrane</keyword>
<evidence type="ECO:0000256" key="1">
    <source>
        <dbReference type="SAM" id="Phobius"/>
    </source>
</evidence>
<keyword evidence="3" id="KW-1185">Reference proteome</keyword>
<comment type="caution">
    <text evidence="2">The sequence shown here is derived from an EMBL/GenBank/DDBJ whole genome shotgun (WGS) entry which is preliminary data.</text>
</comment>
<dbReference type="Proteomes" id="UP000193642">
    <property type="component" value="Unassembled WGS sequence"/>
</dbReference>
<dbReference type="AlphaFoldDB" id="A0A1Y2B1R3"/>
<organism evidence="2 3">
    <name type="scientific">Rhizoclosmatium globosum</name>
    <dbReference type="NCBI Taxonomy" id="329046"/>
    <lineage>
        <taxon>Eukaryota</taxon>
        <taxon>Fungi</taxon>
        <taxon>Fungi incertae sedis</taxon>
        <taxon>Chytridiomycota</taxon>
        <taxon>Chytridiomycota incertae sedis</taxon>
        <taxon>Chytridiomycetes</taxon>
        <taxon>Chytridiales</taxon>
        <taxon>Chytriomycetaceae</taxon>
        <taxon>Rhizoclosmatium</taxon>
    </lineage>
</organism>
<evidence type="ECO:0000313" key="3">
    <source>
        <dbReference type="Proteomes" id="UP000193642"/>
    </source>
</evidence>